<dbReference type="AlphaFoldDB" id="A0A9W8YRG1"/>
<reference evidence="1" key="1">
    <citation type="submission" date="2022-10" db="EMBL/GenBank/DDBJ databases">
        <title>Tapping the CABI collections for fungal endophytes: first genome assemblies for Collariella, Neodidymelliopsis, Ascochyta clinopodiicola, Didymella pomorum, Didymosphaeria variabile, Neocosmospora piperis and Neocucurbitaria cava.</title>
        <authorList>
            <person name="Hill R."/>
        </authorList>
    </citation>
    <scope>NUCLEOTIDE SEQUENCE</scope>
    <source>
        <strain evidence="1">IMI 355082</strain>
    </source>
</reference>
<accession>A0A9W8YRG1</accession>
<evidence type="ECO:0000313" key="2">
    <source>
        <dbReference type="Proteomes" id="UP001140453"/>
    </source>
</evidence>
<evidence type="ECO:0000313" key="1">
    <source>
        <dbReference type="EMBL" id="KAJ4391042.1"/>
    </source>
</evidence>
<dbReference type="Gene3D" id="2.60.40.2970">
    <property type="match status" value="1"/>
</dbReference>
<dbReference type="OrthoDB" id="4664297at2759"/>
<keyword evidence="2" id="KW-1185">Reference proteome</keyword>
<gene>
    <name evidence="1" type="ORF">N0V93_004655</name>
</gene>
<comment type="caution">
    <text evidence="1">The sequence shown here is derived from an EMBL/GenBank/DDBJ whole genome shotgun (WGS) entry which is preliminary data.</text>
</comment>
<organism evidence="1 2">
    <name type="scientific">Gnomoniopsis smithogilvyi</name>
    <dbReference type="NCBI Taxonomy" id="1191159"/>
    <lineage>
        <taxon>Eukaryota</taxon>
        <taxon>Fungi</taxon>
        <taxon>Dikarya</taxon>
        <taxon>Ascomycota</taxon>
        <taxon>Pezizomycotina</taxon>
        <taxon>Sordariomycetes</taxon>
        <taxon>Sordariomycetidae</taxon>
        <taxon>Diaporthales</taxon>
        <taxon>Gnomoniaceae</taxon>
        <taxon>Gnomoniopsis</taxon>
    </lineage>
</organism>
<name>A0A9W8YRG1_9PEZI</name>
<dbReference type="Proteomes" id="UP001140453">
    <property type="component" value="Unassembled WGS sequence"/>
</dbReference>
<sequence length="165" mass="18035">MADNSLLSNLVISVRLISSDPPTLGLTVKNENSVPVTIFTWDSPLDPLALSLGVLSITPVGSSTPFKIPEIKVSRKFPPGEDALVELGAGQSSKENELVLKEMLGAKELRERQVEKASVQCKGEWRAVWATSRKELDQESIERMGTDEKAASGKYQSDTFEVAFK</sequence>
<proteinExistence type="predicted"/>
<dbReference type="EMBL" id="JAPEVB010000003">
    <property type="protein sequence ID" value="KAJ4391042.1"/>
    <property type="molecule type" value="Genomic_DNA"/>
</dbReference>
<protein>
    <submittedName>
        <fullName evidence="1">Uncharacterized protein</fullName>
    </submittedName>
</protein>